<feature type="transmembrane region" description="Helical" evidence="10">
    <location>
        <begin position="110"/>
        <end position="135"/>
    </location>
</feature>
<dbReference type="OrthoDB" id="9046662at2759"/>
<feature type="domain" description="G-protein coupled receptors family 1 profile" evidence="11">
    <location>
        <begin position="51"/>
        <end position="303"/>
    </location>
</feature>
<dbReference type="EMBL" id="MU825405">
    <property type="protein sequence ID" value="KAJ7391679.1"/>
    <property type="molecule type" value="Genomic_DNA"/>
</dbReference>
<proteinExistence type="predicted"/>
<keyword evidence="5" id="KW-0297">G-protein coupled receptor</keyword>
<feature type="compositionally biased region" description="Polar residues" evidence="9">
    <location>
        <begin position="375"/>
        <end position="384"/>
    </location>
</feature>
<comment type="subcellular location">
    <subcellularLocation>
        <location evidence="1">Cell membrane</location>
        <topology evidence="1">Multi-pass membrane protein</topology>
    </subcellularLocation>
</comment>
<dbReference type="Gene3D" id="1.20.1070.10">
    <property type="entry name" value="Rhodopsin 7-helix transmembrane proteins"/>
    <property type="match status" value="1"/>
</dbReference>
<feature type="transmembrane region" description="Helical" evidence="10">
    <location>
        <begin position="72"/>
        <end position="90"/>
    </location>
</feature>
<dbReference type="PANTHER" id="PTHR24247:SF278">
    <property type="entry name" value="HISTAMINE H2 RECEPTOR"/>
    <property type="match status" value="1"/>
</dbReference>
<dbReference type="InterPro" id="IPR000276">
    <property type="entry name" value="GPCR_Rhodpsn"/>
</dbReference>
<dbReference type="GO" id="GO:0005886">
    <property type="term" value="C:plasma membrane"/>
    <property type="evidence" value="ECO:0007669"/>
    <property type="project" value="UniProtKB-SubCell"/>
</dbReference>
<dbReference type="GO" id="GO:0030594">
    <property type="term" value="F:neurotransmitter receptor activity"/>
    <property type="evidence" value="ECO:0007669"/>
    <property type="project" value="TreeGrafter"/>
</dbReference>
<dbReference type="AlphaFoldDB" id="A0A9X0DB75"/>
<keyword evidence="6 10" id="KW-0472">Membrane</keyword>
<feature type="transmembrane region" description="Helical" evidence="10">
    <location>
        <begin position="36"/>
        <end position="60"/>
    </location>
</feature>
<accession>A0A9X0DB75</accession>
<evidence type="ECO:0000256" key="4">
    <source>
        <dbReference type="ARBA" id="ARBA00022989"/>
    </source>
</evidence>
<evidence type="ECO:0000256" key="2">
    <source>
        <dbReference type="ARBA" id="ARBA00022475"/>
    </source>
</evidence>
<evidence type="ECO:0000256" key="10">
    <source>
        <dbReference type="SAM" id="Phobius"/>
    </source>
</evidence>
<dbReference type="GO" id="GO:0007268">
    <property type="term" value="P:chemical synaptic transmission"/>
    <property type="evidence" value="ECO:0007669"/>
    <property type="project" value="TreeGrafter"/>
</dbReference>
<feature type="transmembrane region" description="Helical" evidence="10">
    <location>
        <begin position="195"/>
        <end position="216"/>
    </location>
</feature>
<evidence type="ECO:0000256" key="8">
    <source>
        <dbReference type="ARBA" id="ARBA00023224"/>
    </source>
</evidence>
<dbReference type="PROSITE" id="PS50262">
    <property type="entry name" value="G_PROTEIN_RECEP_F1_2"/>
    <property type="match status" value="1"/>
</dbReference>
<dbReference type="GO" id="GO:0007187">
    <property type="term" value="P:G protein-coupled receptor signaling pathway, coupled to cyclic nucleotide second messenger"/>
    <property type="evidence" value="ECO:0007669"/>
    <property type="project" value="TreeGrafter"/>
</dbReference>
<keyword evidence="8" id="KW-0807">Transducer</keyword>
<dbReference type="InterPro" id="IPR017452">
    <property type="entry name" value="GPCR_Rhodpsn_7TM"/>
</dbReference>
<keyword evidence="4 10" id="KW-1133">Transmembrane helix</keyword>
<keyword evidence="7" id="KW-0675">Receptor</keyword>
<gene>
    <name evidence="12" type="ORF">OS493_017376</name>
</gene>
<keyword evidence="3 10" id="KW-0812">Transmembrane</keyword>
<evidence type="ECO:0000313" key="12">
    <source>
        <dbReference type="EMBL" id="KAJ7391679.1"/>
    </source>
</evidence>
<evidence type="ECO:0000256" key="6">
    <source>
        <dbReference type="ARBA" id="ARBA00023136"/>
    </source>
</evidence>
<organism evidence="12 13">
    <name type="scientific">Desmophyllum pertusum</name>
    <dbReference type="NCBI Taxonomy" id="174260"/>
    <lineage>
        <taxon>Eukaryota</taxon>
        <taxon>Metazoa</taxon>
        <taxon>Cnidaria</taxon>
        <taxon>Anthozoa</taxon>
        <taxon>Hexacorallia</taxon>
        <taxon>Scleractinia</taxon>
        <taxon>Caryophylliina</taxon>
        <taxon>Caryophylliidae</taxon>
        <taxon>Desmophyllum</taxon>
    </lineage>
</organism>
<feature type="region of interest" description="Disordered" evidence="9">
    <location>
        <begin position="346"/>
        <end position="384"/>
    </location>
</feature>
<comment type="caution">
    <text evidence="12">The sequence shown here is derived from an EMBL/GenBank/DDBJ whole genome shotgun (WGS) entry which is preliminary data.</text>
</comment>
<feature type="transmembrane region" description="Helical" evidence="10">
    <location>
        <begin position="286"/>
        <end position="306"/>
    </location>
</feature>
<dbReference type="PRINTS" id="PR00237">
    <property type="entry name" value="GPCRRHODOPSN"/>
</dbReference>
<feature type="compositionally biased region" description="Basic residues" evidence="9">
    <location>
        <begin position="359"/>
        <end position="368"/>
    </location>
</feature>
<name>A0A9X0DB75_9CNID</name>
<dbReference type="GO" id="GO:0030425">
    <property type="term" value="C:dendrite"/>
    <property type="evidence" value="ECO:0007669"/>
    <property type="project" value="TreeGrafter"/>
</dbReference>
<dbReference type="SUPFAM" id="SSF81321">
    <property type="entry name" value="Family A G protein-coupled receptor-like"/>
    <property type="match status" value="1"/>
</dbReference>
<dbReference type="Proteomes" id="UP001163046">
    <property type="component" value="Unassembled WGS sequence"/>
</dbReference>
<evidence type="ECO:0000256" key="5">
    <source>
        <dbReference type="ARBA" id="ARBA00023040"/>
    </source>
</evidence>
<evidence type="ECO:0000256" key="3">
    <source>
        <dbReference type="ARBA" id="ARBA00022692"/>
    </source>
</evidence>
<keyword evidence="2" id="KW-1003">Cell membrane</keyword>
<reference evidence="12" key="1">
    <citation type="submission" date="2023-01" db="EMBL/GenBank/DDBJ databases">
        <title>Genome assembly of the deep-sea coral Lophelia pertusa.</title>
        <authorList>
            <person name="Herrera S."/>
            <person name="Cordes E."/>
        </authorList>
    </citation>
    <scope>NUCLEOTIDE SEQUENCE</scope>
    <source>
        <strain evidence="12">USNM1676648</strain>
        <tissue evidence="12">Polyp</tissue>
    </source>
</reference>
<evidence type="ECO:0000256" key="9">
    <source>
        <dbReference type="SAM" id="MobiDB-lite"/>
    </source>
</evidence>
<dbReference type="GO" id="GO:0045202">
    <property type="term" value="C:synapse"/>
    <property type="evidence" value="ECO:0007669"/>
    <property type="project" value="GOC"/>
</dbReference>
<evidence type="ECO:0000259" key="11">
    <source>
        <dbReference type="PROSITE" id="PS50262"/>
    </source>
</evidence>
<keyword evidence="13" id="KW-1185">Reference proteome</keyword>
<evidence type="ECO:0000256" key="1">
    <source>
        <dbReference type="ARBA" id="ARBA00004651"/>
    </source>
</evidence>
<dbReference type="PANTHER" id="PTHR24247">
    <property type="entry name" value="5-HYDROXYTRYPTAMINE RECEPTOR"/>
    <property type="match status" value="1"/>
</dbReference>
<protein>
    <recommendedName>
        <fullName evidence="11">G-protein coupled receptors family 1 profile domain-containing protein</fullName>
    </recommendedName>
</protein>
<dbReference type="Pfam" id="PF00001">
    <property type="entry name" value="7tm_1"/>
    <property type="match status" value="1"/>
</dbReference>
<sequence>MDTMSAANQNTSNTDRANTSLNVPSSSSINPIFADIYPVFGVLICIVGSLGNFSVLVAFLAHRRLRTKLNCFLVSLAFSDFLLTGISVPLELEWYIRSKFIHGVFVCELMYTIHFVALSSSSLNLLAVSIYRYLTIAFPFSMKLVKLVRILMAIAVLWVYSVITALLPLMGWRIYPTSIMFGKICAYSLEPEYALFILFVNWLLPALLVFILYGLIFRIARIHAIKIAKLQVLGEYERIRSPLFKGAKTLGKIAAVYLVCWLPYVIEAILKISRAPIPKIPREVHYTFLLLCYSSSAINPFLYAGLCTDFREVFSKCASKVFSKISLLFQRLAALPRRVVSSLFSDGTGRGSNHNTDHGHHRRNRTRTRSGSSSFQQPTVDTVV</sequence>
<feature type="transmembrane region" description="Helical" evidence="10">
    <location>
        <begin position="249"/>
        <end position="266"/>
    </location>
</feature>
<dbReference type="GO" id="GO:0004993">
    <property type="term" value="F:G protein-coupled serotonin receptor activity"/>
    <property type="evidence" value="ECO:0007669"/>
    <property type="project" value="TreeGrafter"/>
</dbReference>
<evidence type="ECO:0000256" key="7">
    <source>
        <dbReference type="ARBA" id="ARBA00023170"/>
    </source>
</evidence>
<feature type="transmembrane region" description="Helical" evidence="10">
    <location>
        <begin position="147"/>
        <end position="175"/>
    </location>
</feature>
<evidence type="ECO:0000313" key="13">
    <source>
        <dbReference type="Proteomes" id="UP001163046"/>
    </source>
</evidence>